<evidence type="ECO:0000256" key="2">
    <source>
        <dbReference type="ARBA" id="ARBA00008873"/>
    </source>
</evidence>
<dbReference type="InterPro" id="IPR058533">
    <property type="entry name" value="Cation_efflux_TM"/>
</dbReference>
<dbReference type="GO" id="GO:0008324">
    <property type="term" value="F:monoatomic cation transmembrane transporter activity"/>
    <property type="evidence" value="ECO:0007669"/>
    <property type="project" value="InterPro"/>
</dbReference>
<accession>A0A9P1MCW8</accession>
<evidence type="ECO:0000313" key="10">
    <source>
        <dbReference type="EMBL" id="CAI4218799.1"/>
    </source>
</evidence>
<dbReference type="EMBL" id="CALLCH030000018">
    <property type="protein sequence ID" value="CAI4218799.1"/>
    <property type="molecule type" value="Genomic_DNA"/>
</dbReference>
<reference evidence="10" key="1">
    <citation type="submission" date="2022-11" db="EMBL/GenBank/DDBJ databases">
        <authorList>
            <person name="Scott C."/>
            <person name="Bruce N."/>
        </authorList>
    </citation>
    <scope>NUCLEOTIDE SEQUENCE</scope>
</reference>
<dbReference type="Gene3D" id="1.20.1510.10">
    <property type="entry name" value="Cation efflux protein transmembrane domain"/>
    <property type="match status" value="1"/>
</dbReference>
<dbReference type="Gene3D" id="3.30.70.1350">
    <property type="entry name" value="Cation efflux protein, cytoplasmic domain"/>
    <property type="match status" value="1"/>
</dbReference>
<evidence type="ECO:0000256" key="6">
    <source>
        <dbReference type="ARBA" id="ARBA00023065"/>
    </source>
</evidence>
<gene>
    <name evidence="10" type="ORF">PPNO1_LOCUS8373</name>
</gene>
<dbReference type="InterPro" id="IPR036837">
    <property type="entry name" value="Cation_efflux_CTD_sf"/>
</dbReference>
<dbReference type="AlphaFoldDB" id="A0A9P1MCW8"/>
<protein>
    <recommendedName>
        <fullName evidence="9">Cation efflux protein transmembrane domain-containing protein</fullName>
    </recommendedName>
</protein>
<dbReference type="PANTHER" id="PTHR43840:SF15">
    <property type="entry name" value="MITOCHONDRIAL METAL TRANSPORTER 1-RELATED"/>
    <property type="match status" value="1"/>
</dbReference>
<dbReference type="GO" id="GO:0030003">
    <property type="term" value="P:intracellular monoatomic cation homeostasis"/>
    <property type="evidence" value="ECO:0007669"/>
    <property type="project" value="UniProtKB-ARBA"/>
</dbReference>
<comment type="caution">
    <text evidence="10">The sequence shown here is derived from an EMBL/GenBank/DDBJ whole genome shotgun (WGS) entry which is preliminary data.</text>
</comment>
<dbReference type="OrthoDB" id="435980at2759"/>
<proteinExistence type="inferred from homology"/>
<dbReference type="InterPro" id="IPR050291">
    <property type="entry name" value="CDF_Transporter"/>
</dbReference>
<dbReference type="FunFam" id="3.30.70.1350:FF:000010">
    <property type="entry name" value="Cation efflux family protein, putative"/>
    <property type="match status" value="1"/>
</dbReference>
<comment type="subcellular location">
    <subcellularLocation>
        <location evidence="1">Membrane</location>
        <topology evidence="1">Multi-pass membrane protein</topology>
    </subcellularLocation>
</comment>
<feature type="domain" description="Cation efflux protein transmembrane" evidence="9">
    <location>
        <begin position="75"/>
        <end position="289"/>
    </location>
</feature>
<organism evidence="10 11">
    <name type="scientific">Parascedosporium putredinis</name>
    <dbReference type="NCBI Taxonomy" id="1442378"/>
    <lineage>
        <taxon>Eukaryota</taxon>
        <taxon>Fungi</taxon>
        <taxon>Dikarya</taxon>
        <taxon>Ascomycota</taxon>
        <taxon>Pezizomycotina</taxon>
        <taxon>Sordariomycetes</taxon>
        <taxon>Hypocreomycetidae</taxon>
        <taxon>Microascales</taxon>
        <taxon>Microascaceae</taxon>
        <taxon>Parascedosporium</taxon>
    </lineage>
</organism>
<sequence>MNFVRRSQTLIAKTPTRSLQLRSTSQFSLIPFIMGARKLHGDHKHGGLGHHHHHHDNAYLTSGNKADAGVRITRIGLYSNLAMAIAKGVGGYMFHSHAMVADAWHSVTDLASDILTLATVSWSSKDPSTRFPSGYGKVESLGSLGVSGMLLAGGLMMGWSSTFALLTQLGIDPSFVGELAHHGHSHSHSHAGVPSMHAAWLAAGTILVKEWLYRATMKVAVERQSSVLASNAIHHRVDSWTGVVTLVAVVLANFMENAAWLDPVGGLLISLLVIKAGAENTVSAISELIDRGLDDETKSTVKRQVSKALETITEGHEVEVRRVAGTKSGQNLLIDLELAVPGAWTVEDVREVENGVRERIGSRIRGARRVRVRFVSRDAATTDGFDEFVSGEVSPEMVESEAEEEAHEHDHTHSHSHTNGNANGNGNSHANGNGNARRRH</sequence>
<dbReference type="GO" id="GO:0005739">
    <property type="term" value="C:mitochondrion"/>
    <property type="evidence" value="ECO:0007669"/>
    <property type="project" value="UniProtKB-ARBA"/>
</dbReference>
<evidence type="ECO:0000256" key="5">
    <source>
        <dbReference type="ARBA" id="ARBA00022989"/>
    </source>
</evidence>
<keyword evidence="7" id="KW-0472">Membrane</keyword>
<feature type="region of interest" description="Disordered" evidence="8">
    <location>
        <begin position="386"/>
        <end position="440"/>
    </location>
</feature>
<evidence type="ECO:0000313" key="11">
    <source>
        <dbReference type="Proteomes" id="UP000838763"/>
    </source>
</evidence>
<evidence type="ECO:0000259" key="9">
    <source>
        <dbReference type="Pfam" id="PF01545"/>
    </source>
</evidence>
<name>A0A9P1MCW8_9PEZI</name>
<evidence type="ECO:0000256" key="3">
    <source>
        <dbReference type="ARBA" id="ARBA00022448"/>
    </source>
</evidence>
<evidence type="ECO:0000256" key="4">
    <source>
        <dbReference type="ARBA" id="ARBA00022692"/>
    </source>
</evidence>
<dbReference type="InterPro" id="IPR027469">
    <property type="entry name" value="Cation_efflux_TMD_sf"/>
</dbReference>
<evidence type="ECO:0000256" key="7">
    <source>
        <dbReference type="ARBA" id="ARBA00023136"/>
    </source>
</evidence>
<evidence type="ECO:0000256" key="8">
    <source>
        <dbReference type="SAM" id="MobiDB-lite"/>
    </source>
</evidence>
<keyword evidence="4" id="KW-0812">Transmembrane</keyword>
<keyword evidence="11" id="KW-1185">Reference proteome</keyword>
<dbReference type="GO" id="GO:0016020">
    <property type="term" value="C:membrane"/>
    <property type="evidence" value="ECO:0007669"/>
    <property type="project" value="UniProtKB-SubCell"/>
</dbReference>
<dbReference type="NCBIfam" id="TIGR01297">
    <property type="entry name" value="CDF"/>
    <property type="match status" value="1"/>
</dbReference>
<dbReference type="Pfam" id="PF01545">
    <property type="entry name" value="Cation_efflux"/>
    <property type="match status" value="1"/>
</dbReference>
<keyword evidence="5" id="KW-1133">Transmembrane helix</keyword>
<dbReference type="Proteomes" id="UP000838763">
    <property type="component" value="Unassembled WGS sequence"/>
</dbReference>
<dbReference type="PANTHER" id="PTHR43840">
    <property type="entry name" value="MITOCHONDRIAL METAL TRANSPORTER 1-RELATED"/>
    <property type="match status" value="1"/>
</dbReference>
<keyword evidence="6" id="KW-0406">Ion transport</keyword>
<evidence type="ECO:0000256" key="1">
    <source>
        <dbReference type="ARBA" id="ARBA00004141"/>
    </source>
</evidence>
<dbReference type="InterPro" id="IPR002524">
    <property type="entry name" value="Cation_efflux"/>
</dbReference>
<dbReference type="FunFam" id="1.20.1510.10:FF:000013">
    <property type="entry name" value="Cation efflux family protein"/>
    <property type="match status" value="1"/>
</dbReference>
<feature type="compositionally biased region" description="Low complexity" evidence="8">
    <location>
        <begin position="417"/>
        <end position="440"/>
    </location>
</feature>
<comment type="similarity">
    <text evidence="2">Belongs to the cation diffusion facilitator (CDF) transporter (TC 2.A.4) family. SLC30A subfamily.</text>
</comment>
<dbReference type="GO" id="GO:0098771">
    <property type="term" value="P:inorganic ion homeostasis"/>
    <property type="evidence" value="ECO:0007669"/>
    <property type="project" value="UniProtKB-ARBA"/>
</dbReference>
<keyword evidence="3" id="KW-0813">Transport</keyword>
<dbReference type="SUPFAM" id="SSF161111">
    <property type="entry name" value="Cation efflux protein transmembrane domain-like"/>
    <property type="match status" value="1"/>
</dbReference>